<accession>L0JXA7</accession>
<evidence type="ECO:0000313" key="2">
    <source>
        <dbReference type="Proteomes" id="UP000010878"/>
    </source>
</evidence>
<name>L0JXA7_9EURY</name>
<reference evidence="1 2" key="1">
    <citation type="submission" date="2012-11" db="EMBL/GenBank/DDBJ databases">
        <title>FINISHED of Natronococcus occultus SP4, DSM 3396.</title>
        <authorList>
            <consortium name="DOE Joint Genome Institute"/>
            <person name="Eisen J."/>
            <person name="Huntemann M."/>
            <person name="Wei C.-L."/>
            <person name="Han J."/>
            <person name="Detter J.C."/>
            <person name="Han C."/>
            <person name="Tapia R."/>
            <person name="Chen A."/>
            <person name="Kyrpides N."/>
            <person name="Mavromatis K."/>
            <person name="Markowitz V."/>
            <person name="Szeto E."/>
            <person name="Ivanova N."/>
            <person name="Mikhailova N."/>
            <person name="Ovchinnikova G."/>
            <person name="Pagani I."/>
            <person name="Pati A."/>
            <person name="Goodwin L."/>
            <person name="Nordberg H.P."/>
            <person name="Cantor M.N."/>
            <person name="Hua S.X."/>
            <person name="Woyke T."/>
            <person name="Eisen J."/>
            <person name="Klenk H.-P."/>
            <person name="Klenk H.-P."/>
        </authorList>
    </citation>
    <scope>NUCLEOTIDE SEQUENCE [LARGE SCALE GENOMIC DNA]</scope>
    <source>
        <strain evidence="1 2">SP4</strain>
    </source>
</reference>
<dbReference type="EMBL" id="CP003929">
    <property type="protein sequence ID" value="AGB36493.1"/>
    <property type="molecule type" value="Genomic_DNA"/>
</dbReference>
<evidence type="ECO:0000313" key="1">
    <source>
        <dbReference type="EMBL" id="AGB36493.1"/>
    </source>
</evidence>
<dbReference type="AlphaFoldDB" id="L0JXA7"/>
<dbReference type="GeneID" id="14405661"/>
<keyword evidence="2" id="KW-1185">Reference proteome</keyword>
<proteinExistence type="predicted"/>
<dbReference type="KEGG" id="nou:Natoc_0633"/>
<dbReference type="Proteomes" id="UP000010878">
    <property type="component" value="Chromosome"/>
</dbReference>
<dbReference type="OrthoDB" id="197996at2157"/>
<sequence length="179" mass="20001">MGLLDLMFGRSGEGQQGIEGHSYKLPEENHEFVYPVAVRRIELEALEALLAADEAAPSLADNADELQDTFDELFDGDGPDATAVADREREARGTVERVLETWREQVPEDDDGIGVVYVQQAEFEAIRAFVKRCTDRDERYDEFELPESMPAVAALLARLGETTDSRYRAVVHTDLLPEA</sequence>
<dbReference type="RefSeq" id="WP_015319947.1">
    <property type="nucleotide sequence ID" value="NC_019974.1"/>
</dbReference>
<gene>
    <name evidence="1" type="ORF">Natoc_0633</name>
</gene>
<dbReference type="eggNOG" id="arCOG08899">
    <property type="taxonomic scope" value="Archaea"/>
</dbReference>
<protein>
    <submittedName>
        <fullName evidence="1">Uncharacterized protein</fullName>
    </submittedName>
</protein>
<organism evidence="1 2">
    <name type="scientific">Natronococcus occultus SP4</name>
    <dbReference type="NCBI Taxonomy" id="694430"/>
    <lineage>
        <taxon>Archaea</taxon>
        <taxon>Methanobacteriati</taxon>
        <taxon>Methanobacteriota</taxon>
        <taxon>Stenosarchaea group</taxon>
        <taxon>Halobacteria</taxon>
        <taxon>Halobacteriales</taxon>
        <taxon>Natrialbaceae</taxon>
        <taxon>Natronococcus</taxon>
    </lineage>
</organism>
<dbReference type="HOGENOM" id="CLU_106156_0_0_2"/>
<dbReference type="STRING" id="694430.Natoc_0633"/>